<dbReference type="PANTHER" id="PTHR47791">
    <property type="entry name" value="MEIOTICALLY UP-REGULATED GENE 191 PROTEIN"/>
    <property type="match status" value="1"/>
</dbReference>
<reference evidence="1 2" key="1">
    <citation type="submission" date="2020-08" db="EMBL/GenBank/DDBJ databases">
        <title>Whole genome shotgun sequence of Actinocatenispora thailandica NBRC 105041.</title>
        <authorList>
            <person name="Komaki H."/>
            <person name="Tamura T."/>
        </authorList>
    </citation>
    <scope>NUCLEOTIDE SEQUENCE [LARGE SCALE GENOMIC DNA]</scope>
    <source>
        <strain evidence="1 2">NBRC 105041</strain>
    </source>
</reference>
<keyword evidence="2" id="KW-1185">Reference proteome</keyword>
<gene>
    <name evidence="1" type="ORF">Athai_32270</name>
</gene>
<name>A0A7R7DPW3_9ACTN</name>
<organism evidence="1 2">
    <name type="scientific">Actinocatenispora thailandica</name>
    <dbReference type="NCBI Taxonomy" id="227318"/>
    <lineage>
        <taxon>Bacteria</taxon>
        <taxon>Bacillati</taxon>
        <taxon>Actinomycetota</taxon>
        <taxon>Actinomycetes</taxon>
        <taxon>Micromonosporales</taxon>
        <taxon>Micromonosporaceae</taxon>
        <taxon>Actinocatenispora</taxon>
    </lineage>
</organism>
<protein>
    <submittedName>
        <fullName evidence="1">Hydrolase</fullName>
    </submittedName>
</protein>
<dbReference type="EMBL" id="AP023355">
    <property type="protein sequence ID" value="BCJ35724.1"/>
    <property type="molecule type" value="Genomic_DNA"/>
</dbReference>
<dbReference type="GO" id="GO:0016787">
    <property type="term" value="F:hydrolase activity"/>
    <property type="evidence" value="ECO:0007669"/>
    <property type="project" value="UniProtKB-KW"/>
</dbReference>
<dbReference type="PANTHER" id="PTHR47791:SF4">
    <property type="entry name" value="(PUTATIVE SECRETED PROTEIN)-RELATED"/>
    <property type="match status" value="1"/>
</dbReference>
<evidence type="ECO:0000313" key="1">
    <source>
        <dbReference type="EMBL" id="BCJ35724.1"/>
    </source>
</evidence>
<dbReference type="Pfam" id="PF03663">
    <property type="entry name" value="Glyco_hydro_76"/>
    <property type="match status" value="1"/>
</dbReference>
<evidence type="ECO:0000313" key="2">
    <source>
        <dbReference type="Proteomes" id="UP000611640"/>
    </source>
</evidence>
<dbReference type="SUPFAM" id="SSF48208">
    <property type="entry name" value="Six-hairpin glycosidases"/>
    <property type="match status" value="1"/>
</dbReference>
<dbReference type="AlphaFoldDB" id="A0A7R7DPW3"/>
<dbReference type="InterPro" id="IPR008928">
    <property type="entry name" value="6-hairpin_glycosidase_sf"/>
</dbReference>
<dbReference type="InterPro" id="IPR053169">
    <property type="entry name" value="MUG_Protein"/>
</dbReference>
<dbReference type="InterPro" id="IPR005198">
    <property type="entry name" value="Glyco_hydro_76"/>
</dbReference>
<dbReference type="PIRSF" id="PIRSF021505">
    <property type="entry name" value="O_gly_hdrol"/>
    <property type="match status" value="1"/>
</dbReference>
<dbReference type="Proteomes" id="UP000611640">
    <property type="component" value="Chromosome"/>
</dbReference>
<accession>A0A7R7DPW3</accession>
<keyword evidence="1" id="KW-0378">Hydrolase</keyword>
<proteinExistence type="predicted"/>
<dbReference type="InterPro" id="IPR014512">
    <property type="entry name" value="O_gly_hydro"/>
</dbReference>
<dbReference type="GO" id="GO:0005975">
    <property type="term" value="P:carbohydrate metabolic process"/>
    <property type="evidence" value="ECO:0007669"/>
    <property type="project" value="InterPro"/>
</dbReference>
<dbReference type="Gene3D" id="1.50.10.20">
    <property type="match status" value="1"/>
</dbReference>
<dbReference type="KEGG" id="atl:Athai_32270"/>
<sequence length="406" mass="44513">MRPRTILPAMGALPARIGRRARIASAVLAAGLAALVALSGAPAGASPASAAARAAASYRALQTYFAASDGSGLYHEQYPVQAGDNVYSYEWPYSQVRGATLDLTGMPGALGARYRADLAARDAGQQRYWLGSGGTTGVPGYASYPVAPYGGGGDFFYDDNEWVGLFDVQRYLDSGDRQALGRARQIFDLVVSGWDTDASHADPGGVFWTQASWSTDRNTVSNMPGAELGLRLYQITGQRSYLDWSRRMYDWTNAHLLGPDGLYYDHLDLAGTVEQTYWSYNQGVPVGVDVLFYQVTHDRSYLARARRTAAAAYDYYVGQGHLATQPPYFNAIFFKNLLLLESVTGGHAYRDALRAYADRVWVTDRDAATGLFHFDENGATQAIQQAAMVQIYAVLAWSPQRYRLLY</sequence>